<proteinExistence type="inferred from homology"/>
<evidence type="ECO:0000256" key="2">
    <source>
        <dbReference type="ARBA" id="ARBA00004498"/>
    </source>
</evidence>
<evidence type="ECO:0000256" key="3">
    <source>
        <dbReference type="ARBA" id="ARBA00011000"/>
    </source>
</evidence>
<accession>A0AAV1F113</accession>
<dbReference type="PANTHER" id="PTHR28647">
    <property type="entry name" value="UNIQUE CARTILAGE MATRIX-ASSOCIATED PROTEIN"/>
    <property type="match status" value="1"/>
</dbReference>
<comment type="subcellular location">
    <subcellularLocation>
        <location evidence="2">Secreted</location>
        <location evidence="2">Extracellular space</location>
        <location evidence="2">Extracellular matrix</location>
    </subcellularLocation>
</comment>
<protein>
    <recommendedName>
        <fullName evidence="4">Unique cartilage matrix-associated protein</fullName>
    </recommendedName>
</protein>
<dbReference type="PANTHER" id="PTHR28647:SF2">
    <property type="entry name" value="UNIQUE CARTILAGE MATRIX-ASSOCIATED PROTEIN"/>
    <property type="match status" value="1"/>
</dbReference>
<evidence type="ECO:0000256" key="6">
    <source>
        <dbReference type="ARBA" id="ARBA00022530"/>
    </source>
</evidence>
<reference evidence="12" key="1">
    <citation type="submission" date="2023-08" db="EMBL/GenBank/DDBJ databases">
        <authorList>
            <person name="Alioto T."/>
            <person name="Alioto T."/>
            <person name="Gomez Garrido J."/>
        </authorList>
    </citation>
    <scope>NUCLEOTIDE SEQUENCE</scope>
</reference>
<keyword evidence="13" id="KW-1185">Reference proteome</keyword>
<dbReference type="InterPro" id="IPR031386">
    <property type="entry name" value="UCMA"/>
</dbReference>
<feature type="compositionally biased region" description="Basic and acidic residues" evidence="10">
    <location>
        <begin position="106"/>
        <end position="119"/>
    </location>
</feature>
<dbReference type="Proteomes" id="UP001178508">
    <property type="component" value="Chromosome 4"/>
</dbReference>
<keyword evidence="9" id="KW-0175">Coiled coil</keyword>
<evidence type="ECO:0000256" key="7">
    <source>
        <dbReference type="ARBA" id="ARBA00022641"/>
    </source>
</evidence>
<evidence type="ECO:0000256" key="5">
    <source>
        <dbReference type="ARBA" id="ARBA00022525"/>
    </source>
</evidence>
<feature type="region of interest" description="Disordered" evidence="10">
    <location>
        <begin position="82"/>
        <end position="119"/>
    </location>
</feature>
<dbReference type="GO" id="GO:0048706">
    <property type="term" value="P:embryonic skeletal system development"/>
    <property type="evidence" value="ECO:0007669"/>
    <property type="project" value="TreeGrafter"/>
</dbReference>
<evidence type="ECO:0000256" key="4">
    <source>
        <dbReference type="ARBA" id="ARBA00013765"/>
    </source>
</evidence>
<dbReference type="GO" id="GO:0045667">
    <property type="term" value="P:regulation of osteoblast differentiation"/>
    <property type="evidence" value="ECO:0007669"/>
    <property type="project" value="InterPro"/>
</dbReference>
<feature type="compositionally biased region" description="Acidic residues" evidence="10">
    <location>
        <begin position="91"/>
        <end position="105"/>
    </location>
</feature>
<comment type="similarity">
    <text evidence="3">Belongs to the UCMA family.</text>
</comment>
<evidence type="ECO:0000256" key="8">
    <source>
        <dbReference type="ARBA" id="ARBA00022729"/>
    </source>
</evidence>
<organism evidence="12 13">
    <name type="scientific">Xyrichtys novacula</name>
    <name type="common">Pearly razorfish</name>
    <name type="synonym">Hemipteronotus novacula</name>
    <dbReference type="NCBI Taxonomy" id="13765"/>
    <lineage>
        <taxon>Eukaryota</taxon>
        <taxon>Metazoa</taxon>
        <taxon>Chordata</taxon>
        <taxon>Craniata</taxon>
        <taxon>Vertebrata</taxon>
        <taxon>Euteleostomi</taxon>
        <taxon>Actinopterygii</taxon>
        <taxon>Neopterygii</taxon>
        <taxon>Teleostei</taxon>
        <taxon>Neoteleostei</taxon>
        <taxon>Acanthomorphata</taxon>
        <taxon>Eupercaria</taxon>
        <taxon>Labriformes</taxon>
        <taxon>Labridae</taxon>
        <taxon>Xyrichtys</taxon>
    </lineage>
</organism>
<feature type="signal peptide" evidence="11">
    <location>
        <begin position="1"/>
        <end position="21"/>
    </location>
</feature>
<feature type="chain" id="PRO_5043583966" description="Unique cartilage matrix-associated protein" evidence="11">
    <location>
        <begin position="22"/>
        <end position="133"/>
    </location>
</feature>
<dbReference type="EMBL" id="OY660867">
    <property type="protein sequence ID" value="CAJ1054488.1"/>
    <property type="molecule type" value="Genomic_DNA"/>
</dbReference>
<evidence type="ECO:0000313" key="13">
    <source>
        <dbReference type="Proteomes" id="UP001178508"/>
    </source>
</evidence>
<keyword evidence="5" id="KW-0964">Secreted</keyword>
<evidence type="ECO:0000256" key="1">
    <source>
        <dbReference type="ARBA" id="ARBA00002111"/>
    </source>
</evidence>
<dbReference type="Pfam" id="PF17085">
    <property type="entry name" value="UCMA"/>
    <property type="match status" value="1"/>
</dbReference>
<evidence type="ECO:0000256" key="11">
    <source>
        <dbReference type="SAM" id="SignalP"/>
    </source>
</evidence>
<comment type="function">
    <text evidence="1">May be involved in the negative control of osteogenic differentiation of osteochondrogenic precursor cells in peripheral zones of fetal cartilage and at the cartilage-bone interface.</text>
</comment>
<sequence length="133" mass="16048">MSWIRVLVLCSLTALLILTFSSVVDNAAVKDKSKSSDHRGVAQQLFMQGPEASNFFKRRSRRSPGYYAELQAEQRVKIAASERRREYNEEQRDEFENYAEEERDEQDERTREKDEQFREFHYDGQYPRYHWFH</sequence>
<name>A0AAV1F113_XYRNO</name>
<keyword evidence="7" id="KW-0765">Sulfation</keyword>
<evidence type="ECO:0000256" key="9">
    <source>
        <dbReference type="ARBA" id="ARBA00023054"/>
    </source>
</evidence>
<gene>
    <name evidence="12" type="ORF">XNOV1_A031163</name>
</gene>
<dbReference type="GO" id="GO:0031012">
    <property type="term" value="C:extracellular matrix"/>
    <property type="evidence" value="ECO:0007669"/>
    <property type="project" value="TreeGrafter"/>
</dbReference>
<evidence type="ECO:0000256" key="10">
    <source>
        <dbReference type="SAM" id="MobiDB-lite"/>
    </source>
</evidence>
<keyword evidence="8 11" id="KW-0732">Signal</keyword>
<evidence type="ECO:0000313" key="12">
    <source>
        <dbReference type="EMBL" id="CAJ1054488.1"/>
    </source>
</evidence>
<keyword evidence="6" id="KW-0272">Extracellular matrix</keyword>
<dbReference type="AlphaFoldDB" id="A0AAV1F113"/>